<name>A0A395TAK3_9HYPO</name>
<proteinExistence type="predicted"/>
<accession>A0A395TAK3</accession>
<evidence type="ECO:0000313" key="3">
    <source>
        <dbReference type="EMBL" id="RGP81459.1"/>
    </source>
</evidence>
<dbReference type="GO" id="GO:0005634">
    <property type="term" value="C:nucleus"/>
    <property type="evidence" value="ECO:0007669"/>
    <property type="project" value="UniProtKB-SubCell"/>
</dbReference>
<dbReference type="STRING" id="694270.A0A395TAK3"/>
<sequence>MVLHSPHGTNIAAVSERYRAMAMICLCKDRFLVRYRLSTLEALLVLVYTISHNEGAEQSWVILAVGMALNIGIALQCNAAKPDPDLTLVEVERRRRCWAGILLLHTYQAILFRDIDMTSLINEYTIMPADVNDTDILDDRILQRSTQPTQMSVMIYKISVFRLSARICKELSDITEVRLVALDAEIASEQQRWASTFLVDGAPSLLDSSSYALWCGLDIYAHQLYLLLHRPFSRPADQILYRPASRQKCISSSLVLLDIHQKWIELPRLRSYRWYAHGVVGSCALHGAVTLASCLLEQTNQDIDTSPERKAFDAAVLRFGMLRERSSLYVKAYPVLCQLQSMLGPETSSWSSEAAHEFESNFDDWIDNVQWLNPGSIDWNFWDDILKSGINEVPS</sequence>
<dbReference type="OrthoDB" id="2406834at2759"/>
<evidence type="ECO:0000256" key="1">
    <source>
        <dbReference type="ARBA" id="ARBA00004123"/>
    </source>
</evidence>
<keyword evidence="4" id="KW-1185">Reference proteome</keyword>
<organism evidence="3 4">
    <name type="scientific">Fusarium longipes</name>
    <dbReference type="NCBI Taxonomy" id="694270"/>
    <lineage>
        <taxon>Eukaryota</taxon>
        <taxon>Fungi</taxon>
        <taxon>Dikarya</taxon>
        <taxon>Ascomycota</taxon>
        <taxon>Pezizomycotina</taxon>
        <taxon>Sordariomycetes</taxon>
        <taxon>Hypocreomycetidae</taxon>
        <taxon>Hypocreales</taxon>
        <taxon>Nectriaceae</taxon>
        <taxon>Fusarium</taxon>
    </lineage>
</organism>
<dbReference type="InterPro" id="IPR050613">
    <property type="entry name" value="Sec_Metabolite_Reg"/>
</dbReference>
<dbReference type="GO" id="GO:0003677">
    <property type="term" value="F:DNA binding"/>
    <property type="evidence" value="ECO:0007669"/>
    <property type="project" value="UniProtKB-KW"/>
</dbReference>
<protein>
    <submittedName>
        <fullName evidence="3">Zn-c6 fungal-type dna-binding domain</fullName>
    </submittedName>
</protein>
<reference evidence="3 4" key="1">
    <citation type="journal article" date="2018" name="PLoS Pathog.">
        <title>Evolution of structural diversity of trichothecenes, a family of toxins produced by plant pathogenic and entomopathogenic fungi.</title>
        <authorList>
            <person name="Proctor R.H."/>
            <person name="McCormick S.P."/>
            <person name="Kim H.S."/>
            <person name="Cardoza R.E."/>
            <person name="Stanley A.M."/>
            <person name="Lindo L."/>
            <person name="Kelly A."/>
            <person name="Brown D.W."/>
            <person name="Lee T."/>
            <person name="Vaughan M.M."/>
            <person name="Alexander N.J."/>
            <person name="Busman M."/>
            <person name="Gutierrez S."/>
        </authorList>
    </citation>
    <scope>NUCLEOTIDE SEQUENCE [LARGE SCALE GENOMIC DNA]</scope>
    <source>
        <strain evidence="3 4">NRRL 20695</strain>
    </source>
</reference>
<dbReference type="CDD" id="cd12148">
    <property type="entry name" value="fungal_TF_MHR"/>
    <property type="match status" value="1"/>
</dbReference>
<comment type="subcellular location">
    <subcellularLocation>
        <location evidence="1">Nucleus</location>
    </subcellularLocation>
</comment>
<gene>
    <name evidence="3" type="ORF">FLONG3_397</name>
</gene>
<dbReference type="Proteomes" id="UP000266234">
    <property type="component" value="Unassembled WGS sequence"/>
</dbReference>
<dbReference type="PANTHER" id="PTHR31001">
    <property type="entry name" value="UNCHARACTERIZED TRANSCRIPTIONAL REGULATORY PROTEIN"/>
    <property type="match status" value="1"/>
</dbReference>
<evidence type="ECO:0000313" key="4">
    <source>
        <dbReference type="Proteomes" id="UP000266234"/>
    </source>
</evidence>
<dbReference type="PANTHER" id="PTHR31001:SF40">
    <property type="entry name" value="ZN(II)2CYS6 TRANSCRIPTION FACTOR (EUROFUNG)"/>
    <property type="match status" value="1"/>
</dbReference>
<keyword evidence="3" id="KW-0238">DNA-binding</keyword>
<keyword evidence="2" id="KW-0539">Nucleus</keyword>
<evidence type="ECO:0000256" key="2">
    <source>
        <dbReference type="ARBA" id="ARBA00023242"/>
    </source>
</evidence>
<comment type="caution">
    <text evidence="3">The sequence shown here is derived from an EMBL/GenBank/DDBJ whole genome shotgun (WGS) entry which is preliminary data.</text>
</comment>
<dbReference type="AlphaFoldDB" id="A0A395TAK3"/>
<dbReference type="EMBL" id="PXOG01000010">
    <property type="protein sequence ID" value="RGP81459.1"/>
    <property type="molecule type" value="Genomic_DNA"/>
</dbReference>